<gene>
    <name evidence="2" type="ORF">CRD36_02155</name>
</gene>
<sequence length="68" mass="7788">MTTSDRHKPYGKTSAPQNHPAPEPTPEDIARRYLDLWQDNLKLWATDPAALETWLAENTTKDDPLDNK</sequence>
<keyword evidence="3" id="KW-1185">Reference proteome</keyword>
<dbReference type="InParanoid" id="A0A2G4YT66"/>
<dbReference type="AlphaFoldDB" id="A0A2G4YT66"/>
<organism evidence="2 3">
    <name type="scientific">Paremcibacter congregatus</name>
    <dbReference type="NCBI Taxonomy" id="2043170"/>
    <lineage>
        <taxon>Bacteria</taxon>
        <taxon>Pseudomonadati</taxon>
        <taxon>Pseudomonadota</taxon>
        <taxon>Alphaproteobacteria</taxon>
        <taxon>Emcibacterales</taxon>
        <taxon>Emcibacteraceae</taxon>
        <taxon>Paremcibacter</taxon>
    </lineage>
</organism>
<feature type="region of interest" description="Disordered" evidence="1">
    <location>
        <begin position="1"/>
        <end position="29"/>
    </location>
</feature>
<reference evidence="2 3" key="1">
    <citation type="submission" date="2017-10" db="EMBL/GenBank/DDBJ databases">
        <title>Frigbacter circumglobatus gen. nov. sp. nov., isolated from sediment cultured in situ.</title>
        <authorList>
            <person name="Zhao Z."/>
        </authorList>
    </citation>
    <scope>NUCLEOTIDE SEQUENCE [LARGE SCALE GENOMIC DNA]</scope>
    <source>
        <strain evidence="2 3">ZYL</strain>
    </source>
</reference>
<accession>A0A2G4YT66</accession>
<evidence type="ECO:0000256" key="1">
    <source>
        <dbReference type="SAM" id="MobiDB-lite"/>
    </source>
</evidence>
<evidence type="ECO:0000313" key="3">
    <source>
        <dbReference type="Proteomes" id="UP000229730"/>
    </source>
</evidence>
<name>A0A2G4YT66_9PROT</name>
<dbReference type="Proteomes" id="UP000229730">
    <property type="component" value="Unassembled WGS sequence"/>
</dbReference>
<protein>
    <submittedName>
        <fullName evidence="2">Uncharacterized protein</fullName>
    </submittedName>
</protein>
<dbReference type="EMBL" id="PDEM01000009">
    <property type="protein sequence ID" value="PHZ85521.1"/>
    <property type="molecule type" value="Genomic_DNA"/>
</dbReference>
<evidence type="ECO:0000313" key="2">
    <source>
        <dbReference type="EMBL" id="PHZ85521.1"/>
    </source>
</evidence>
<proteinExistence type="predicted"/>
<dbReference type="RefSeq" id="WP_099471103.1">
    <property type="nucleotide sequence ID" value="NZ_CP041025.1"/>
</dbReference>
<comment type="caution">
    <text evidence="2">The sequence shown here is derived from an EMBL/GenBank/DDBJ whole genome shotgun (WGS) entry which is preliminary data.</text>
</comment>